<dbReference type="AlphaFoldDB" id="A0A2A4T8K5"/>
<evidence type="ECO:0000313" key="4">
    <source>
        <dbReference type="Proteomes" id="UP000218113"/>
    </source>
</evidence>
<evidence type="ECO:0008006" key="5">
    <source>
        <dbReference type="Google" id="ProtNLM"/>
    </source>
</evidence>
<feature type="coiled-coil region" evidence="1">
    <location>
        <begin position="4"/>
        <end position="52"/>
    </location>
</feature>
<keyword evidence="1" id="KW-0175">Coiled coil</keyword>
<organism evidence="3 4">
    <name type="scientific">SAR324 cluster bacterium</name>
    <dbReference type="NCBI Taxonomy" id="2024889"/>
    <lineage>
        <taxon>Bacteria</taxon>
        <taxon>Deltaproteobacteria</taxon>
        <taxon>SAR324 cluster</taxon>
    </lineage>
</organism>
<dbReference type="EMBL" id="NVSR01000011">
    <property type="protein sequence ID" value="PCI29694.1"/>
    <property type="molecule type" value="Genomic_DNA"/>
</dbReference>
<reference evidence="4" key="1">
    <citation type="submission" date="2017-08" db="EMBL/GenBank/DDBJ databases">
        <title>A dynamic microbial community with high functional redundancy inhabits the cold, oxic subseafloor aquifer.</title>
        <authorList>
            <person name="Tully B.J."/>
            <person name="Wheat C.G."/>
            <person name="Glazer B.T."/>
            <person name="Huber J.A."/>
        </authorList>
    </citation>
    <scope>NUCLEOTIDE SEQUENCE [LARGE SCALE GENOMIC DNA]</scope>
</reference>
<accession>A0A2A4T8K5</accession>
<proteinExistence type="predicted"/>
<dbReference type="Proteomes" id="UP000218113">
    <property type="component" value="Unassembled WGS sequence"/>
</dbReference>
<dbReference type="Gene3D" id="1.20.5.340">
    <property type="match status" value="1"/>
</dbReference>
<evidence type="ECO:0000313" key="3">
    <source>
        <dbReference type="EMBL" id="PCI29694.1"/>
    </source>
</evidence>
<evidence type="ECO:0000256" key="1">
    <source>
        <dbReference type="SAM" id="Coils"/>
    </source>
</evidence>
<gene>
    <name evidence="3" type="ORF">COB67_03560</name>
</gene>
<evidence type="ECO:0000256" key="2">
    <source>
        <dbReference type="SAM" id="MobiDB-lite"/>
    </source>
</evidence>
<comment type="caution">
    <text evidence="3">The sequence shown here is derived from an EMBL/GenBank/DDBJ whole genome shotgun (WGS) entry which is preliminary data.</text>
</comment>
<feature type="compositionally biased region" description="Acidic residues" evidence="2">
    <location>
        <begin position="61"/>
        <end position="74"/>
    </location>
</feature>
<protein>
    <recommendedName>
        <fullName evidence="5">Cell division protein ZapB</fullName>
    </recommendedName>
</protein>
<name>A0A2A4T8K5_9DELT</name>
<sequence length="81" mass="9406">MDIIQQIESKVKSAVQKIEQLEMRVLELEDEKKQLEDEKKQTEDKLQSIFQDLAPVDEVVEEEKQEETLVEDAEVSTSPFA</sequence>
<feature type="region of interest" description="Disordered" evidence="2">
    <location>
        <begin position="61"/>
        <end position="81"/>
    </location>
</feature>